<dbReference type="RefSeq" id="WP_094362963.1">
    <property type="nucleotide sequence ID" value="NZ_NMVQ01000005.1"/>
</dbReference>
<accession>A0A255HAR7</accession>
<dbReference type="Gene3D" id="3.40.50.12710">
    <property type="match status" value="1"/>
</dbReference>
<sequence>MPTNWYAAWSDSAFWATNAPSGHFDTPSSLCPTALAETIRNVLVEPPDRVIEVGTGEGILLAELGRMWPAARLDGVDLRPPAVSGGPADPRWWAGAWDTRTECWSGELTQLVGELSGRVLLIAIEWLDDLPCHVLGDGSTELEDADRDWLDRWWPSGARREVGRTRDRAWAWWAARLPAGSTLVTVDYGHTLATRPAEGSFTGFRAGRAVTPTPEDADRTNLTAAVAVDSLAAEVEQLGCRRLALHQLMDLPEPASAGAGLDALTRRSQHAVLRDPARFGPFWLIAHQVAPQTDALLISPRDQECTAGHHTQGEAACRGDAEWGAGTMTR</sequence>
<gene>
    <name evidence="1" type="ORF">CGZ93_04485</name>
</gene>
<dbReference type="Proteomes" id="UP000216311">
    <property type="component" value="Unassembled WGS sequence"/>
</dbReference>
<dbReference type="AlphaFoldDB" id="A0A255HAR7"/>
<proteinExistence type="predicted"/>
<organism evidence="1 2">
    <name type="scientific">Enemella dayhoffiae</name>
    <dbReference type="NCBI Taxonomy" id="2016507"/>
    <lineage>
        <taxon>Bacteria</taxon>
        <taxon>Bacillati</taxon>
        <taxon>Actinomycetota</taxon>
        <taxon>Actinomycetes</taxon>
        <taxon>Propionibacteriales</taxon>
        <taxon>Propionibacteriaceae</taxon>
        <taxon>Enemella</taxon>
    </lineage>
</organism>
<dbReference type="InterPro" id="IPR029063">
    <property type="entry name" value="SAM-dependent_MTases_sf"/>
</dbReference>
<evidence type="ECO:0000313" key="1">
    <source>
        <dbReference type="EMBL" id="OYO24083.1"/>
    </source>
</evidence>
<dbReference type="EMBL" id="NMVQ01000005">
    <property type="protein sequence ID" value="OYO24083.1"/>
    <property type="molecule type" value="Genomic_DNA"/>
</dbReference>
<dbReference type="InterPro" id="IPR038375">
    <property type="entry name" value="NDUFAF7_sf"/>
</dbReference>
<protein>
    <submittedName>
        <fullName evidence="1">Uncharacterized protein</fullName>
    </submittedName>
</protein>
<keyword evidence="2" id="KW-1185">Reference proteome</keyword>
<evidence type="ECO:0000313" key="2">
    <source>
        <dbReference type="Proteomes" id="UP000216311"/>
    </source>
</evidence>
<dbReference type="OrthoDB" id="4856867at2"/>
<name>A0A255HAR7_9ACTN</name>
<reference evidence="1 2" key="1">
    <citation type="submission" date="2017-07" db="EMBL/GenBank/DDBJ databases">
        <title>Draft whole genome sequences of clinical Proprionibacteriaceae strains.</title>
        <authorList>
            <person name="Bernier A.-M."/>
            <person name="Bernard K."/>
            <person name="Domingo M.-C."/>
        </authorList>
    </citation>
    <scope>NUCLEOTIDE SEQUENCE [LARGE SCALE GENOMIC DNA]</scope>
    <source>
        <strain evidence="1 2">NML 130396</strain>
    </source>
</reference>
<dbReference type="SUPFAM" id="SSF53335">
    <property type="entry name" value="S-adenosyl-L-methionine-dependent methyltransferases"/>
    <property type="match status" value="2"/>
</dbReference>
<comment type="caution">
    <text evidence="1">The sequence shown here is derived from an EMBL/GenBank/DDBJ whole genome shotgun (WGS) entry which is preliminary data.</text>
</comment>